<evidence type="ECO:0000256" key="1">
    <source>
        <dbReference type="ARBA" id="ARBA00022737"/>
    </source>
</evidence>
<evidence type="ECO:0000256" key="3">
    <source>
        <dbReference type="PROSITE-ProRule" id="PRU00339"/>
    </source>
</evidence>
<organism evidence="4 5">
    <name type="scientific">Poriferisphaera corsica</name>
    <dbReference type="NCBI Taxonomy" id="2528020"/>
    <lineage>
        <taxon>Bacteria</taxon>
        <taxon>Pseudomonadati</taxon>
        <taxon>Planctomycetota</taxon>
        <taxon>Phycisphaerae</taxon>
        <taxon>Phycisphaerales</taxon>
        <taxon>Phycisphaeraceae</taxon>
        <taxon>Poriferisphaera</taxon>
    </lineage>
</organism>
<dbReference type="SUPFAM" id="SSF48452">
    <property type="entry name" value="TPR-like"/>
    <property type="match status" value="4"/>
</dbReference>
<dbReference type="PROSITE" id="PS50005">
    <property type="entry name" value="TPR"/>
    <property type="match status" value="1"/>
</dbReference>
<dbReference type="KEGG" id="pcor:KS4_25940"/>
<dbReference type="AlphaFoldDB" id="A0A517YWC4"/>
<dbReference type="Pfam" id="PF13374">
    <property type="entry name" value="TPR_10"/>
    <property type="match status" value="2"/>
</dbReference>
<sequence length="545" mass="60997">MDWDALYEKVEQLCDTGEYEAALEVANQALDVAESLGDEEMIARSLFYMAYLNDVLESDELAAEFYRRSLQLFEQVDHEEGVESEDVALVAGNLGMIYKRQGKSKEAETLYERALFIMGDLHGSESAEYAKQLQNLADLYLGMKSFDQAEALLLRVLLIQERTLNKDDLEIAHTLCDLAEVYYQTEQFEKPERHYLRAIGVMEKNVEASDTELAMTLSNLAELYQVLERHDEAAGLYERVLGMEGVGKEVKAVAASNLGQVFFSQGRVHEGRSLMEGMLVALASEDETDGYLKTVVMKQLGFGLKMTGELEEAEGLYRRALGLREALIGREHLDIVPLLDDLGDLYVDQGRFSEAEAYFMRSLELNRKLRNAGDPEIGQSMKHLGENFFSLGAYRKAMEMYEGALEILVEVYGERHIDIAYLENGLGDVNHSLEKLDEAAAHYQKAIALCESLAGDDDEVIDEKFGGIGDVLASACNNLALVYGEWGRLVEAVVLMERAIAILERGTKDESESIKISLKNLVDLYEELGDVENAKAVKSRLDEVS</sequence>
<keyword evidence="5" id="KW-1185">Reference proteome</keyword>
<accession>A0A517YWC4</accession>
<dbReference type="SMART" id="SM00028">
    <property type="entry name" value="TPR"/>
    <property type="match status" value="11"/>
</dbReference>
<dbReference type="InterPro" id="IPR011990">
    <property type="entry name" value="TPR-like_helical_dom_sf"/>
</dbReference>
<dbReference type="Gene3D" id="1.25.40.10">
    <property type="entry name" value="Tetratricopeptide repeat domain"/>
    <property type="match status" value="4"/>
</dbReference>
<dbReference type="Pfam" id="PF13424">
    <property type="entry name" value="TPR_12"/>
    <property type="match status" value="3"/>
</dbReference>
<keyword evidence="2 3" id="KW-0802">TPR repeat</keyword>
<gene>
    <name evidence="4" type="ORF">KS4_25940</name>
</gene>
<evidence type="ECO:0000256" key="2">
    <source>
        <dbReference type="ARBA" id="ARBA00022803"/>
    </source>
</evidence>
<dbReference type="EMBL" id="CP036425">
    <property type="protein sequence ID" value="QDU34524.1"/>
    <property type="molecule type" value="Genomic_DNA"/>
</dbReference>
<dbReference type="InterPro" id="IPR019734">
    <property type="entry name" value="TPR_rpt"/>
</dbReference>
<evidence type="ECO:0000313" key="4">
    <source>
        <dbReference type="EMBL" id="QDU34524.1"/>
    </source>
</evidence>
<dbReference type="PRINTS" id="PR00381">
    <property type="entry name" value="KINESINLIGHT"/>
</dbReference>
<protein>
    <submittedName>
        <fullName evidence="4">Photosystem I assembly protein Ycf3</fullName>
    </submittedName>
</protein>
<keyword evidence="1" id="KW-0677">Repeat</keyword>
<proteinExistence type="predicted"/>
<dbReference type="Proteomes" id="UP000317369">
    <property type="component" value="Chromosome"/>
</dbReference>
<evidence type="ECO:0000313" key="5">
    <source>
        <dbReference type="Proteomes" id="UP000317369"/>
    </source>
</evidence>
<dbReference type="PANTHER" id="PTHR45641:SF19">
    <property type="entry name" value="NEPHROCYSTIN-3"/>
    <property type="match status" value="1"/>
</dbReference>
<reference evidence="4 5" key="1">
    <citation type="submission" date="2019-02" db="EMBL/GenBank/DDBJ databases">
        <title>Deep-cultivation of Planctomycetes and their phenomic and genomic characterization uncovers novel biology.</title>
        <authorList>
            <person name="Wiegand S."/>
            <person name="Jogler M."/>
            <person name="Boedeker C."/>
            <person name="Pinto D."/>
            <person name="Vollmers J."/>
            <person name="Rivas-Marin E."/>
            <person name="Kohn T."/>
            <person name="Peeters S.H."/>
            <person name="Heuer A."/>
            <person name="Rast P."/>
            <person name="Oberbeckmann S."/>
            <person name="Bunk B."/>
            <person name="Jeske O."/>
            <person name="Meyerdierks A."/>
            <person name="Storesund J.E."/>
            <person name="Kallscheuer N."/>
            <person name="Luecker S."/>
            <person name="Lage O.M."/>
            <person name="Pohl T."/>
            <person name="Merkel B.J."/>
            <person name="Hornburger P."/>
            <person name="Mueller R.-W."/>
            <person name="Bruemmer F."/>
            <person name="Labrenz M."/>
            <person name="Spormann A.M."/>
            <person name="Op den Camp H."/>
            <person name="Overmann J."/>
            <person name="Amann R."/>
            <person name="Jetten M.S.M."/>
            <person name="Mascher T."/>
            <person name="Medema M.H."/>
            <person name="Devos D.P."/>
            <person name="Kaster A.-K."/>
            <person name="Ovreas L."/>
            <person name="Rohde M."/>
            <person name="Galperin M.Y."/>
            <person name="Jogler C."/>
        </authorList>
    </citation>
    <scope>NUCLEOTIDE SEQUENCE [LARGE SCALE GENOMIC DNA]</scope>
    <source>
        <strain evidence="4 5">KS4</strain>
    </source>
</reference>
<feature type="repeat" description="TPR" evidence="3">
    <location>
        <begin position="336"/>
        <end position="369"/>
    </location>
</feature>
<dbReference type="RefSeq" id="WP_200761218.1">
    <property type="nucleotide sequence ID" value="NZ_CP036425.1"/>
</dbReference>
<name>A0A517YWC4_9BACT</name>
<dbReference type="Pfam" id="PF13176">
    <property type="entry name" value="TPR_7"/>
    <property type="match status" value="1"/>
</dbReference>
<dbReference type="PANTHER" id="PTHR45641">
    <property type="entry name" value="TETRATRICOPEPTIDE REPEAT PROTEIN (AFU_ORTHOLOGUE AFUA_6G03870)"/>
    <property type="match status" value="1"/>
</dbReference>